<dbReference type="PANTHER" id="PTHR30474">
    <property type="entry name" value="CELL CYCLE PROTEIN"/>
    <property type="match status" value="1"/>
</dbReference>
<evidence type="ECO:0000256" key="5">
    <source>
        <dbReference type="ARBA" id="ARBA00022960"/>
    </source>
</evidence>
<evidence type="ECO:0000256" key="3">
    <source>
        <dbReference type="ARBA" id="ARBA00022679"/>
    </source>
</evidence>
<feature type="transmembrane region" description="Helical" evidence="17">
    <location>
        <begin position="199"/>
        <end position="218"/>
    </location>
</feature>
<dbReference type="GO" id="GO:0032153">
    <property type="term" value="C:cell division site"/>
    <property type="evidence" value="ECO:0007669"/>
    <property type="project" value="TreeGrafter"/>
</dbReference>
<evidence type="ECO:0000256" key="12">
    <source>
        <dbReference type="ARBA" id="ARBA00041185"/>
    </source>
</evidence>
<dbReference type="Pfam" id="PF01098">
    <property type="entry name" value="FTSW_RODA_SPOVE"/>
    <property type="match status" value="1"/>
</dbReference>
<dbReference type="KEGG" id="bpb:bpr_I1864"/>
<feature type="transmembrane region" description="Helical" evidence="17">
    <location>
        <begin position="87"/>
        <end position="105"/>
    </location>
</feature>
<evidence type="ECO:0000256" key="4">
    <source>
        <dbReference type="ARBA" id="ARBA00022692"/>
    </source>
</evidence>
<comment type="catalytic activity">
    <reaction evidence="15">
        <text>[GlcNAc-(1-&gt;4)-Mur2Ac(oyl-L-Ala-gamma-D-Glu-L-Lys-D-Ala-D-Ala)](n)-di-trans,octa-cis-undecaprenyl diphosphate + beta-D-GlcNAc-(1-&gt;4)-Mur2Ac(oyl-L-Ala-gamma-D-Glu-L-Lys-D-Ala-D-Ala)-di-trans,octa-cis-undecaprenyl diphosphate = [GlcNAc-(1-&gt;4)-Mur2Ac(oyl-L-Ala-gamma-D-Glu-L-Lys-D-Ala-D-Ala)](n+1)-di-trans,octa-cis-undecaprenyl diphosphate + di-trans,octa-cis-undecaprenyl diphosphate + H(+)</text>
        <dbReference type="Rhea" id="RHEA:23708"/>
        <dbReference type="Rhea" id="RHEA-COMP:9602"/>
        <dbReference type="Rhea" id="RHEA-COMP:9603"/>
        <dbReference type="ChEBI" id="CHEBI:15378"/>
        <dbReference type="ChEBI" id="CHEBI:58405"/>
        <dbReference type="ChEBI" id="CHEBI:60033"/>
        <dbReference type="ChEBI" id="CHEBI:78435"/>
        <dbReference type="EC" id="2.4.99.28"/>
    </reaction>
</comment>
<dbReference type="AlphaFoldDB" id="E0RWS2"/>
<feature type="transmembrane region" description="Helical" evidence="17">
    <location>
        <begin position="149"/>
        <end position="169"/>
    </location>
</feature>
<dbReference type="Proteomes" id="UP000001299">
    <property type="component" value="Chromosome 1"/>
</dbReference>
<keyword evidence="4 17" id="KW-0812">Transmembrane</keyword>
<feature type="transmembrane region" description="Helical" evidence="17">
    <location>
        <begin position="117"/>
        <end position="142"/>
    </location>
</feature>
<keyword evidence="5" id="KW-0133">Cell shape</keyword>
<evidence type="ECO:0000256" key="13">
    <source>
        <dbReference type="ARBA" id="ARBA00041418"/>
    </source>
</evidence>
<keyword evidence="18" id="KW-0131">Cell cycle</keyword>
<dbReference type="EMBL" id="CP001810">
    <property type="protein sequence ID" value="ADL34598.1"/>
    <property type="molecule type" value="Genomic_DNA"/>
</dbReference>
<reference evidence="18 19" key="1">
    <citation type="journal article" date="2010" name="PLoS ONE">
        <title>The glycobiome of the rumen bacterium Butyrivibrio proteoclasticus B316(T) highlights adaptation to a polysaccharide-rich environment.</title>
        <authorList>
            <person name="Kelly W.J."/>
            <person name="Leahy S.C."/>
            <person name="Altermann E."/>
            <person name="Yeoman C.J."/>
            <person name="Dunne J.C."/>
            <person name="Kong Z."/>
            <person name="Pacheco D.M."/>
            <person name="Li D."/>
            <person name="Noel S.J."/>
            <person name="Moon C.D."/>
            <person name="Cookson A.L."/>
            <person name="Attwood G.T."/>
        </authorList>
    </citation>
    <scope>NUCLEOTIDE SEQUENCE [LARGE SCALE GENOMIC DNA]</scope>
    <source>
        <strain evidence="19">ATCC 51982 / DSM 14932 / B316</strain>
    </source>
</reference>
<feature type="transmembrane region" description="Helical" evidence="17">
    <location>
        <begin position="175"/>
        <end position="192"/>
    </location>
</feature>
<evidence type="ECO:0000313" key="18">
    <source>
        <dbReference type="EMBL" id="ADL34598.1"/>
    </source>
</evidence>
<feature type="transmembrane region" description="Helical" evidence="17">
    <location>
        <begin position="283"/>
        <end position="309"/>
    </location>
</feature>
<keyword evidence="3" id="KW-0808">Transferase</keyword>
<dbReference type="GO" id="GO:0008360">
    <property type="term" value="P:regulation of cell shape"/>
    <property type="evidence" value="ECO:0007669"/>
    <property type="project" value="UniProtKB-KW"/>
</dbReference>
<dbReference type="GO" id="GO:0015648">
    <property type="term" value="F:lipid-linked peptidoglycan transporter activity"/>
    <property type="evidence" value="ECO:0007669"/>
    <property type="project" value="TreeGrafter"/>
</dbReference>
<comment type="subcellular location">
    <subcellularLocation>
        <location evidence="1">Membrane</location>
        <topology evidence="1">Multi-pass membrane protein</topology>
    </subcellularLocation>
</comment>
<dbReference type="GO" id="GO:0051301">
    <property type="term" value="P:cell division"/>
    <property type="evidence" value="ECO:0007669"/>
    <property type="project" value="UniProtKB-KW"/>
</dbReference>
<dbReference type="STRING" id="515622.bpr_I1864"/>
<organism evidence="18 19">
    <name type="scientific">Butyrivibrio proteoclasticus (strain ATCC 51982 / DSM 14932 / B316)</name>
    <name type="common">Clostridium proteoclasticum</name>
    <dbReference type="NCBI Taxonomy" id="515622"/>
    <lineage>
        <taxon>Bacteria</taxon>
        <taxon>Bacillati</taxon>
        <taxon>Bacillota</taxon>
        <taxon>Clostridia</taxon>
        <taxon>Lachnospirales</taxon>
        <taxon>Lachnospiraceae</taxon>
        <taxon>Butyrivibrio</taxon>
    </lineage>
</organism>
<dbReference type="GO" id="GO:0008955">
    <property type="term" value="F:peptidoglycan glycosyltransferase activity"/>
    <property type="evidence" value="ECO:0007669"/>
    <property type="project" value="UniProtKB-EC"/>
</dbReference>
<dbReference type="GO" id="GO:0005886">
    <property type="term" value="C:plasma membrane"/>
    <property type="evidence" value="ECO:0007669"/>
    <property type="project" value="TreeGrafter"/>
</dbReference>
<comment type="function">
    <text evidence="16">Peptidoglycan polymerase that is essential for cell division.</text>
</comment>
<dbReference type="GO" id="GO:0009252">
    <property type="term" value="P:peptidoglycan biosynthetic process"/>
    <property type="evidence" value="ECO:0007669"/>
    <property type="project" value="UniProtKB-KW"/>
</dbReference>
<dbReference type="PANTHER" id="PTHR30474:SF2">
    <property type="entry name" value="PEPTIDOGLYCAN GLYCOSYLTRANSFERASE FTSW-RELATED"/>
    <property type="match status" value="1"/>
</dbReference>
<evidence type="ECO:0000256" key="15">
    <source>
        <dbReference type="ARBA" id="ARBA00049902"/>
    </source>
</evidence>
<dbReference type="InterPro" id="IPR001182">
    <property type="entry name" value="FtsW/RodA"/>
</dbReference>
<sequence>MRGGKLARAATLGKPKEETYVDYSLIFVVLFLLSFGLIMLYSTSSYEAGVSLGDSAYYFKHQLVPTLLGLGIMLFMSFFPYKVLQKLTVPIYLFAVVLLILLYPYGRTVNGARRWIIFHGVSIQPAEVAKFAVIVFTATIIIKMRSNLLTAKGYCTALLFPLILALMVYKISENLSSAIIVMGIAVIMLFVATPGYKRYLAVALGVIALVAVIVVIIANSDDSSGMNYRFKRVLAWLDPAAYASDYSFQTLQALYAIGSGGIFGKGLGESMQKMKLPEAQNDMIFSIICEELGLFGAVAVMLMFILLIWRLMIIANNANDMFGALLVIGVMAHISIQVILNIAVVTNTIPNTGVTLPFISYGGSAVIVQLAEVGIALNVARNIGRE</sequence>
<feature type="transmembrane region" description="Helical" evidence="17">
    <location>
        <begin position="358"/>
        <end position="380"/>
    </location>
</feature>
<dbReference type="eggNOG" id="COG0772">
    <property type="taxonomic scope" value="Bacteria"/>
</dbReference>
<evidence type="ECO:0000256" key="7">
    <source>
        <dbReference type="ARBA" id="ARBA00022989"/>
    </source>
</evidence>
<proteinExistence type="inferred from homology"/>
<keyword evidence="7 17" id="KW-1133">Transmembrane helix</keyword>
<keyword evidence="6" id="KW-0573">Peptidoglycan synthesis</keyword>
<evidence type="ECO:0000256" key="8">
    <source>
        <dbReference type="ARBA" id="ARBA00023136"/>
    </source>
</evidence>
<name>E0RWS2_BUTPB</name>
<comment type="similarity">
    <text evidence="11">Belongs to the SEDS family. FtsW subfamily.</text>
</comment>
<evidence type="ECO:0000256" key="11">
    <source>
        <dbReference type="ARBA" id="ARBA00038053"/>
    </source>
</evidence>
<evidence type="ECO:0000256" key="14">
    <source>
        <dbReference type="ARBA" id="ARBA00044770"/>
    </source>
</evidence>
<evidence type="ECO:0000256" key="2">
    <source>
        <dbReference type="ARBA" id="ARBA00022676"/>
    </source>
</evidence>
<evidence type="ECO:0000256" key="1">
    <source>
        <dbReference type="ARBA" id="ARBA00004141"/>
    </source>
</evidence>
<evidence type="ECO:0000313" key="19">
    <source>
        <dbReference type="Proteomes" id="UP000001299"/>
    </source>
</evidence>
<keyword evidence="18" id="KW-0132">Cell division</keyword>
<protein>
    <recommendedName>
        <fullName evidence="12">Probable peptidoglycan glycosyltransferase FtsW</fullName>
        <ecNumber evidence="14">2.4.99.28</ecNumber>
    </recommendedName>
    <alternativeName>
        <fullName evidence="13">Cell division protein FtsW</fullName>
    </alternativeName>
    <alternativeName>
        <fullName evidence="10">Cell wall polymerase</fullName>
    </alternativeName>
    <alternativeName>
        <fullName evidence="9">Peptidoglycan polymerase</fullName>
    </alternativeName>
</protein>
<feature type="transmembrane region" description="Helical" evidence="17">
    <location>
        <begin position="20"/>
        <end position="42"/>
    </location>
</feature>
<feature type="transmembrane region" description="Helical" evidence="17">
    <location>
        <begin position="321"/>
        <end position="346"/>
    </location>
</feature>
<keyword evidence="8 17" id="KW-0472">Membrane</keyword>
<feature type="transmembrane region" description="Helical" evidence="17">
    <location>
        <begin position="62"/>
        <end position="80"/>
    </location>
</feature>
<keyword evidence="2" id="KW-0328">Glycosyltransferase</keyword>
<evidence type="ECO:0000256" key="6">
    <source>
        <dbReference type="ARBA" id="ARBA00022984"/>
    </source>
</evidence>
<dbReference type="EC" id="2.4.99.28" evidence="14"/>
<evidence type="ECO:0000256" key="10">
    <source>
        <dbReference type="ARBA" id="ARBA00033270"/>
    </source>
</evidence>
<evidence type="ECO:0000256" key="9">
    <source>
        <dbReference type="ARBA" id="ARBA00032370"/>
    </source>
</evidence>
<evidence type="ECO:0000256" key="17">
    <source>
        <dbReference type="SAM" id="Phobius"/>
    </source>
</evidence>
<keyword evidence="19" id="KW-1185">Reference proteome</keyword>
<gene>
    <name evidence="18" type="primary">ftsW</name>
    <name evidence="18" type="ordered locus">bpr_I1864</name>
</gene>
<dbReference type="HOGENOM" id="CLU_029243_1_0_9"/>
<accession>E0RWS2</accession>
<evidence type="ECO:0000256" key="16">
    <source>
        <dbReference type="ARBA" id="ARBA00049966"/>
    </source>
</evidence>